<proteinExistence type="predicted"/>
<dbReference type="AlphaFoldDB" id="A0A1F5N0Q6"/>
<dbReference type="GO" id="GO:0005886">
    <property type="term" value="C:plasma membrane"/>
    <property type="evidence" value="ECO:0007669"/>
    <property type="project" value="UniProtKB-SubCell"/>
</dbReference>
<dbReference type="PANTHER" id="PTHR33908">
    <property type="entry name" value="MANNOSYLTRANSFERASE YKCB-RELATED"/>
    <property type="match status" value="1"/>
</dbReference>
<evidence type="ECO:0000313" key="11">
    <source>
        <dbReference type="Proteomes" id="UP000177135"/>
    </source>
</evidence>
<feature type="domain" description="Glycosyltransferase RgtA/B/C/D-like" evidence="9">
    <location>
        <begin position="110"/>
        <end position="244"/>
    </location>
</feature>
<reference evidence="10 11" key="1">
    <citation type="journal article" date="2016" name="Nat. Commun.">
        <title>Thousands of microbial genomes shed light on interconnected biogeochemical processes in an aquifer system.</title>
        <authorList>
            <person name="Anantharaman K."/>
            <person name="Brown C.T."/>
            <person name="Hug L.A."/>
            <person name="Sharon I."/>
            <person name="Castelle C.J."/>
            <person name="Probst A.J."/>
            <person name="Thomas B.C."/>
            <person name="Singh A."/>
            <person name="Wilkins M.J."/>
            <person name="Karaoz U."/>
            <person name="Brodie E.L."/>
            <person name="Williams K.H."/>
            <person name="Hubbard S.S."/>
            <person name="Banfield J.F."/>
        </authorList>
    </citation>
    <scope>NUCLEOTIDE SEQUENCE [LARGE SCALE GENOMIC DNA]</scope>
</reference>
<evidence type="ECO:0000256" key="7">
    <source>
        <dbReference type="ARBA" id="ARBA00023136"/>
    </source>
</evidence>
<evidence type="ECO:0000256" key="6">
    <source>
        <dbReference type="ARBA" id="ARBA00022989"/>
    </source>
</evidence>
<dbReference type="GO" id="GO:0016763">
    <property type="term" value="F:pentosyltransferase activity"/>
    <property type="evidence" value="ECO:0007669"/>
    <property type="project" value="TreeGrafter"/>
</dbReference>
<dbReference type="Proteomes" id="UP000177135">
    <property type="component" value="Unassembled WGS sequence"/>
</dbReference>
<keyword evidence="3" id="KW-0328">Glycosyltransferase</keyword>
<protein>
    <recommendedName>
        <fullName evidence="9">Glycosyltransferase RgtA/B/C/D-like domain-containing protein</fullName>
    </recommendedName>
</protein>
<dbReference type="PANTHER" id="PTHR33908:SF11">
    <property type="entry name" value="MEMBRANE PROTEIN"/>
    <property type="match status" value="1"/>
</dbReference>
<feature type="transmembrane region" description="Helical" evidence="8">
    <location>
        <begin position="355"/>
        <end position="374"/>
    </location>
</feature>
<evidence type="ECO:0000256" key="2">
    <source>
        <dbReference type="ARBA" id="ARBA00022475"/>
    </source>
</evidence>
<accession>A0A1F5N0Q6</accession>
<evidence type="ECO:0000256" key="4">
    <source>
        <dbReference type="ARBA" id="ARBA00022679"/>
    </source>
</evidence>
<evidence type="ECO:0000256" key="1">
    <source>
        <dbReference type="ARBA" id="ARBA00004651"/>
    </source>
</evidence>
<comment type="subcellular location">
    <subcellularLocation>
        <location evidence="1">Cell membrane</location>
        <topology evidence="1">Multi-pass membrane protein</topology>
    </subcellularLocation>
</comment>
<feature type="transmembrane region" description="Helical" evidence="8">
    <location>
        <begin position="326"/>
        <end position="343"/>
    </location>
</feature>
<name>A0A1F5N0Q6_9BACT</name>
<feature type="transmembrane region" description="Helical" evidence="8">
    <location>
        <begin position="293"/>
        <end position="314"/>
    </location>
</feature>
<feature type="transmembrane region" description="Helical" evidence="8">
    <location>
        <begin position="193"/>
        <end position="218"/>
    </location>
</feature>
<keyword evidence="5 8" id="KW-0812">Transmembrane</keyword>
<organism evidence="10 11">
    <name type="scientific">Candidatus Daviesbacteria bacterium RIFOXYD1_FULL_41_10</name>
    <dbReference type="NCBI Taxonomy" id="1797801"/>
    <lineage>
        <taxon>Bacteria</taxon>
        <taxon>Candidatus Daviesiibacteriota</taxon>
    </lineage>
</organism>
<feature type="transmembrane region" description="Helical" evidence="8">
    <location>
        <begin position="135"/>
        <end position="153"/>
    </location>
</feature>
<comment type="caution">
    <text evidence="10">The sequence shown here is derived from an EMBL/GenBank/DDBJ whole genome shotgun (WGS) entry which is preliminary data.</text>
</comment>
<gene>
    <name evidence="10" type="ORF">A2617_04000</name>
</gene>
<keyword evidence="4" id="KW-0808">Transferase</keyword>
<feature type="transmembrane region" description="Helical" evidence="8">
    <location>
        <begin position="270"/>
        <end position="287"/>
    </location>
</feature>
<dbReference type="GO" id="GO:0009103">
    <property type="term" value="P:lipopolysaccharide biosynthetic process"/>
    <property type="evidence" value="ECO:0007669"/>
    <property type="project" value="UniProtKB-ARBA"/>
</dbReference>
<keyword evidence="2" id="KW-1003">Cell membrane</keyword>
<evidence type="ECO:0000256" key="8">
    <source>
        <dbReference type="SAM" id="Phobius"/>
    </source>
</evidence>
<dbReference type="Pfam" id="PF13231">
    <property type="entry name" value="PMT_2"/>
    <property type="match status" value="1"/>
</dbReference>
<evidence type="ECO:0000256" key="5">
    <source>
        <dbReference type="ARBA" id="ARBA00022692"/>
    </source>
</evidence>
<dbReference type="EMBL" id="MFEC01000019">
    <property type="protein sequence ID" value="OGE71070.1"/>
    <property type="molecule type" value="Genomic_DNA"/>
</dbReference>
<feature type="transmembrane region" description="Helical" evidence="8">
    <location>
        <begin position="9"/>
        <end position="27"/>
    </location>
</feature>
<dbReference type="InterPro" id="IPR050297">
    <property type="entry name" value="LipidA_mod_glycosyltrf_83"/>
</dbReference>
<feature type="transmembrane region" description="Helical" evidence="8">
    <location>
        <begin position="165"/>
        <end position="181"/>
    </location>
</feature>
<dbReference type="InterPro" id="IPR038731">
    <property type="entry name" value="RgtA/B/C-like"/>
</dbReference>
<evidence type="ECO:0000313" key="10">
    <source>
        <dbReference type="EMBL" id="OGE71070.1"/>
    </source>
</evidence>
<keyword evidence="6 8" id="KW-1133">Transmembrane helix</keyword>
<feature type="transmembrane region" description="Helical" evidence="8">
    <location>
        <begin position="238"/>
        <end position="258"/>
    </location>
</feature>
<evidence type="ECO:0000256" key="3">
    <source>
        <dbReference type="ARBA" id="ARBA00022676"/>
    </source>
</evidence>
<keyword evidence="7 8" id="KW-0472">Membrane</keyword>
<feature type="transmembrane region" description="Helical" evidence="8">
    <location>
        <begin position="386"/>
        <end position="408"/>
    </location>
</feature>
<evidence type="ECO:0000259" key="9">
    <source>
        <dbReference type="Pfam" id="PF13231"/>
    </source>
</evidence>
<sequence length="666" mass="77390">MHFRCIKKLIIIFPAILFLIITVNTLSDYGVIWDEPDHFFRGQAYLNYFLTGNDDYRNLSTERRSYYQDDNYTAKLFFLNDGGHPPLNGILAALTNYFFYQKWGILGDIEAHHLFGVLVSSISVLLIGIFAYKTYGLLASLTAGIVMASYPLFFGEAHFNVKDPVETTFFTAVIFSLWYALKTINWKWLLMSVLSFAFAIGTKFNVLFVPLIIGPYFWLEHSKSFVWKNLPKKFRLVLLLSPIVVAAIFIGTWPYLWFQPKGLFRVISFYIERGVTSNVEAGIFWIVKINLYPLIWIIITTPPWVLILTMVGIIKTIFTRTKQDKVALLWLIWLLVPIIRVSVPYARTYGGVRQIMEYIPAMALLAGLGAQYLSKWLNFKIFKKNTVVKLIIPVAIILIFLPHIFVLVKLHPNENVYFNSLIGGIAGAKEKNIPFWGNSFGNAYLQAIWWLNQNAEINAKLALLQKVNTNISPVMLRKDISYYDGFYRSGIYREGEYIIELTHQGSMHHYPYIWEYINKFLEPVYQVTVDGIPIAKVWKNDLEHTKKNMRLQEEISPAELSVDGEDHLLMINLPKEILLSRLIFDFNYKESCGPVMGEVWIAKEDGQWYKEEELFHAQQLSDSRFKEKKHKEFFFAARPAKFIKIILEKPNQCFHDELRVQVLKFI</sequence>
<feature type="transmembrane region" description="Helical" evidence="8">
    <location>
        <begin position="111"/>
        <end position="130"/>
    </location>
</feature>